<dbReference type="Proteomes" id="UP000004713">
    <property type="component" value="Unassembled WGS sequence"/>
</dbReference>
<evidence type="ECO:0000313" key="1">
    <source>
        <dbReference type="EMBL" id="EDS16673.1"/>
    </source>
</evidence>
<name>B0NLL9_BACSE</name>
<gene>
    <name evidence="1" type="ORF">BACSTE_00348</name>
</gene>
<dbReference type="AlphaFoldDB" id="B0NLL9"/>
<reference evidence="1 2" key="1">
    <citation type="submission" date="2007-11" db="EMBL/GenBank/DDBJ databases">
        <title>Draft genome sequence of Bacteroides stercoris(ATCC 43183).</title>
        <authorList>
            <person name="Sudarsanam P."/>
            <person name="Ley R."/>
            <person name="Guruge J."/>
            <person name="Turnbaugh P.J."/>
            <person name="Mahowald M."/>
            <person name="Liep D."/>
            <person name="Gordon J."/>
        </authorList>
    </citation>
    <scope>NUCLEOTIDE SEQUENCE [LARGE SCALE GENOMIC DNA]</scope>
    <source>
        <strain evidence="1 2">ATCC 43183</strain>
    </source>
</reference>
<organism evidence="1 2">
    <name type="scientific">Bacteroides stercoris ATCC 43183</name>
    <dbReference type="NCBI Taxonomy" id="449673"/>
    <lineage>
        <taxon>Bacteria</taxon>
        <taxon>Pseudomonadati</taxon>
        <taxon>Bacteroidota</taxon>
        <taxon>Bacteroidia</taxon>
        <taxon>Bacteroidales</taxon>
        <taxon>Bacteroidaceae</taxon>
        <taxon>Bacteroides</taxon>
    </lineage>
</organism>
<comment type="caution">
    <text evidence="1">The sequence shown here is derived from an EMBL/GenBank/DDBJ whole genome shotgun (WGS) entry which is preliminary data.</text>
</comment>
<evidence type="ECO:0000313" key="2">
    <source>
        <dbReference type="Proteomes" id="UP000004713"/>
    </source>
</evidence>
<dbReference type="EMBL" id="ABFZ02000014">
    <property type="protein sequence ID" value="EDS16673.1"/>
    <property type="molecule type" value="Genomic_DNA"/>
</dbReference>
<accession>B0NLL9</accession>
<proteinExistence type="predicted"/>
<sequence>MSLGQLIKGICEGLEDYMITTEYLQKTILMKYIAALHHLPLMW</sequence>
<protein>
    <submittedName>
        <fullName evidence="1">Uncharacterized protein</fullName>
    </submittedName>
</protein>
<reference evidence="1 2" key="2">
    <citation type="submission" date="2007-11" db="EMBL/GenBank/DDBJ databases">
        <authorList>
            <person name="Fulton L."/>
            <person name="Clifton S."/>
            <person name="Fulton B."/>
            <person name="Xu J."/>
            <person name="Minx P."/>
            <person name="Pepin K.H."/>
            <person name="Johnson M."/>
            <person name="Thiruvilangam P."/>
            <person name="Bhonagiri V."/>
            <person name="Nash W.E."/>
            <person name="Mardis E.R."/>
            <person name="Wilson R.K."/>
        </authorList>
    </citation>
    <scope>NUCLEOTIDE SEQUENCE [LARGE SCALE GENOMIC DNA]</scope>
    <source>
        <strain evidence="1 2">ATCC 43183</strain>
    </source>
</reference>
<dbReference type="HOGENOM" id="CLU_3229913_0_0_10"/>